<sequence length="160" mass="16940">MATALASCENAGTLPGGGAESEYLVARQALETGNYDIAIRTYARLMGRVDASAASRLQLEYAHALLRGNRFDEAVAATDPLIARHDGAIRLSALAVRGTARHEEARRQIDAGRGTAATRTLLMAAQADLTATLQAPEPLDATGSMRARLDLIAADLARLR</sequence>
<evidence type="ECO:0000313" key="2">
    <source>
        <dbReference type="Proteomes" id="UP000244810"/>
    </source>
</evidence>
<evidence type="ECO:0000313" key="1">
    <source>
        <dbReference type="EMBL" id="PVE46249.1"/>
    </source>
</evidence>
<dbReference type="Gene3D" id="1.25.40.10">
    <property type="entry name" value="Tetratricopeptide repeat domain"/>
    <property type="match status" value="1"/>
</dbReference>
<evidence type="ECO:0008006" key="3">
    <source>
        <dbReference type="Google" id="ProtNLM"/>
    </source>
</evidence>
<gene>
    <name evidence="1" type="ORF">DDE23_16500</name>
</gene>
<comment type="caution">
    <text evidence="1">The sequence shown here is derived from an EMBL/GenBank/DDBJ whole genome shotgun (WGS) entry which is preliminary data.</text>
</comment>
<protein>
    <recommendedName>
        <fullName evidence="3">Tetratricopeptide repeat protein</fullName>
    </recommendedName>
</protein>
<name>A0A2T7UNP3_9RHOB</name>
<dbReference type="EMBL" id="QDDR01000009">
    <property type="protein sequence ID" value="PVE46249.1"/>
    <property type="molecule type" value="Genomic_DNA"/>
</dbReference>
<dbReference type="SUPFAM" id="SSF48452">
    <property type="entry name" value="TPR-like"/>
    <property type="match status" value="1"/>
</dbReference>
<keyword evidence="2" id="KW-1185">Reference proteome</keyword>
<dbReference type="InterPro" id="IPR011990">
    <property type="entry name" value="TPR-like_helical_dom_sf"/>
</dbReference>
<dbReference type="AlphaFoldDB" id="A0A2T7UNP3"/>
<dbReference type="Proteomes" id="UP000244810">
    <property type="component" value="Unassembled WGS sequence"/>
</dbReference>
<organism evidence="1 2">
    <name type="scientific">Pararhodobacter aggregans</name>
    <dbReference type="NCBI Taxonomy" id="404875"/>
    <lineage>
        <taxon>Bacteria</taxon>
        <taxon>Pseudomonadati</taxon>
        <taxon>Pseudomonadota</taxon>
        <taxon>Alphaproteobacteria</taxon>
        <taxon>Rhodobacterales</taxon>
        <taxon>Paracoccaceae</taxon>
        <taxon>Pararhodobacter</taxon>
    </lineage>
</organism>
<proteinExistence type="predicted"/>
<accession>A0A2T7UNP3</accession>
<reference evidence="1 2" key="1">
    <citation type="journal article" date="2011" name="Syst. Appl. Microbiol.">
        <title>Defluviimonas denitrificans gen. nov., sp. nov., and Pararhodobacter aggregans gen. nov., sp. nov., non-phototrophic Rhodobacteraceae from the biofilter of a marine aquaculture.</title>
        <authorList>
            <person name="Foesel B.U."/>
            <person name="Drake H.L."/>
            <person name="Schramm A."/>
        </authorList>
    </citation>
    <scope>NUCLEOTIDE SEQUENCE [LARGE SCALE GENOMIC DNA]</scope>
    <source>
        <strain evidence="1 2">D1-19</strain>
    </source>
</reference>